<reference evidence="4" key="1">
    <citation type="submission" date="2020-05" db="EMBL/GenBank/DDBJ databases">
        <title>Frigoriglobus tundricola gen. nov., sp. nov., a psychrotolerant cellulolytic planctomycete of the family Gemmataceae with two divergent copies of 16S rRNA gene.</title>
        <authorList>
            <person name="Kulichevskaya I.S."/>
            <person name="Ivanova A.A."/>
            <person name="Naumoff D.G."/>
            <person name="Beletsky A.V."/>
            <person name="Rijpstra W.I.C."/>
            <person name="Sinninghe Damste J.S."/>
            <person name="Mardanov A.V."/>
            <person name="Ravin N.V."/>
            <person name="Dedysh S.N."/>
        </authorList>
    </citation>
    <scope>NUCLEOTIDE SEQUENCE [LARGE SCALE GENOMIC DNA]</scope>
    <source>
        <strain evidence="4">PL17</strain>
    </source>
</reference>
<dbReference type="AlphaFoldDB" id="A0A6M5YSV2"/>
<gene>
    <name evidence="3" type="ORF">FTUN_4071</name>
</gene>
<dbReference type="InterPro" id="IPR002035">
    <property type="entry name" value="VWF_A"/>
</dbReference>
<proteinExistence type="predicted"/>
<evidence type="ECO:0000313" key="3">
    <source>
        <dbReference type="EMBL" id="QJW96514.1"/>
    </source>
</evidence>
<keyword evidence="4" id="KW-1185">Reference proteome</keyword>
<sequence length="870" mass="95038">MAKSTTAKSAPAKKPAAKSKTAKARATPGVPALAPAAPLSRLNARSKFTLFNLLGQPRAHYLVEPIELPRDPAKSNAKAVAHSVIVVDRSGSMYSDLPATKETLLKILTLDEYAQYNLLVTLISYSSSGDVICHFERVPIREIMKKDSKYQKDIKSIQTSALTCISQGLRMASEKVKDGELTAITLHTDGYANDPSPNSEATQLIKLCDDMKHKDVFVNTLAYGDYSDFRLLSRVANAGSGACMKAGKISDVYSSLYSSTKTLGSSVTPPVEVPLASGFEYQVFVSRSAGRVNGAAETLSIRGLKAEDDSVVYRYRKLTKAEYDKLTDVPTEQTSEAVFVFAKGHLSEGNLNTAKYALASTFDATLVGAHARALTNNQVAAMAQDIDALVLFHPEQLAQHTVLDQVPVNKKIPFLTLINLLDANRGHFVINRKALQDVYVRRGLKRISGERDKETGKVTEPWLKTEFVNDDAYLPISSFDVNRNTATMNMMLTRKVKLVPAAGGAAIAEVAGIKLDGLSTFNNYTLVGDGELTVPYLKVKISDKSLFEKLMHEGVLEVDGQAVTKFDKDQEYTLRLDQLPIVPPFEGTVNLDGVFDELARLKVLSGLCGAHLKEESAELTPEQVEELKKHYLSKSLFLNFPTTTPYAKLEDALADGSVDTRTSYKIDIGTKSILNLSKLHSANKFLDRMYEVLGADGKPLDKPAFEDVLDGNVTYKHKALSARTKVTKVDDFMKGLFDDFLGLRPSGSVVKILEGVGADKLAAIVKDRAKGKQPARKAFVEALADARKKLDDRSDALFAEKLSALVFYVGATGLLPDEVEAKAQSADALAGKYPELAFSKDEKEGTFFEVGDTILSVYAKTEYFSRDKQG</sequence>
<evidence type="ECO:0000259" key="2">
    <source>
        <dbReference type="PROSITE" id="PS50234"/>
    </source>
</evidence>
<dbReference type="PROSITE" id="PS50234">
    <property type="entry name" value="VWFA"/>
    <property type="match status" value="1"/>
</dbReference>
<feature type="domain" description="VWFA" evidence="2">
    <location>
        <begin position="82"/>
        <end position="263"/>
    </location>
</feature>
<dbReference type="SUPFAM" id="SSF53300">
    <property type="entry name" value="vWA-like"/>
    <property type="match status" value="1"/>
</dbReference>
<protein>
    <recommendedName>
        <fullName evidence="2">VWFA domain-containing protein</fullName>
    </recommendedName>
</protein>
<organism evidence="3 4">
    <name type="scientific">Frigoriglobus tundricola</name>
    <dbReference type="NCBI Taxonomy" id="2774151"/>
    <lineage>
        <taxon>Bacteria</taxon>
        <taxon>Pseudomonadati</taxon>
        <taxon>Planctomycetota</taxon>
        <taxon>Planctomycetia</taxon>
        <taxon>Gemmatales</taxon>
        <taxon>Gemmataceae</taxon>
        <taxon>Frigoriglobus</taxon>
    </lineage>
</organism>
<accession>A0A6M5YSV2</accession>
<dbReference type="RefSeq" id="WP_171472077.1">
    <property type="nucleotide sequence ID" value="NZ_CP053452.2"/>
</dbReference>
<feature type="compositionally biased region" description="Low complexity" evidence="1">
    <location>
        <begin position="1"/>
        <end position="14"/>
    </location>
</feature>
<dbReference type="Proteomes" id="UP000503447">
    <property type="component" value="Chromosome"/>
</dbReference>
<evidence type="ECO:0000256" key="1">
    <source>
        <dbReference type="SAM" id="MobiDB-lite"/>
    </source>
</evidence>
<dbReference type="Pfam" id="PF00092">
    <property type="entry name" value="VWA"/>
    <property type="match status" value="1"/>
</dbReference>
<evidence type="ECO:0000313" key="4">
    <source>
        <dbReference type="Proteomes" id="UP000503447"/>
    </source>
</evidence>
<dbReference type="CDD" id="cd00198">
    <property type="entry name" value="vWFA"/>
    <property type="match status" value="1"/>
</dbReference>
<dbReference type="KEGG" id="ftj:FTUN_4071"/>
<dbReference type="Gene3D" id="3.40.50.410">
    <property type="entry name" value="von Willebrand factor, type A domain"/>
    <property type="match status" value="1"/>
</dbReference>
<feature type="region of interest" description="Disordered" evidence="1">
    <location>
        <begin position="1"/>
        <end position="28"/>
    </location>
</feature>
<dbReference type="EMBL" id="CP053452">
    <property type="protein sequence ID" value="QJW96514.1"/>
    <property type="molecule type" value="Genomic_DNA"/>
</dbReference>
<dbReference type="InterPro" id="IPR036465">
    <property type="entry name" value="vWFA_dom_sf"/>
</dbReference>
<name>A0A6M5YSV2_9BACT</name>